<evidence type="ECO:0000256" key="1">
    <source>
        <dbReference type="SAM" id="SignalP"/>
    </source>
</evidence>
<feature type="chain" id="PRO_5045816285" description="Lipoprotein" evidence="1">
    <location>
        <begin position="24"/>
        <end position="107"/>
    </location>
</feature>
<feature type="signal peptide" evidence="1">
    <location>
        <begin position="1"/>
        <end position="23"/>
    </location>
</feature>
<evidence type="ECO:0000313" key="3">
    <source>
        <dbReference type="Proteomes" id="UP000677126"/>
    </source>
</evidence>
<dbReference type="PROSITE" id="PS51257">
    <property type="entry name" value="PROKAR_LIPOPROTEIN"/>
    <property type="match status" value="1"/>
</dbReference>
<keyword evidence="3" id="KW-1185">Reference proteome</keyword>
<dbReference type="Proteomes" id="UP000677126">
    <property type="component" value="Chromosome"/>
</dbReference>
<name>A0ABX8E4N8_9SPHN</name>
<proteinExistence type="predicted"/>
<evidence type="ECO:0008006" key="4">
    <source>
        <dbReference type="Google" id="ProtNLM"/>
    </source>
</evidence>
<protein>
    <recommendedName>
        <fullName evidence="4">Lipoprotein</fullName>
    </recommendedName>
</protein>
<dbReference type="EMBL" id="CP054856">
    <property type="protein sequence ID" value="QVM84147.1"/>
    <property type="molecule type" value="Genomic_DNA"/>
</dbReference>
<keyword evidence="1" id="KW-0732">Signal</keyword>
<evidence type="ECO:0000313" key="2">
    <source>
        <dbReference type="EMBL" id="QVM84147.1"/>
    </source>
</evidence>
<reference evidence="2 3" key="1">
    <citation type="journal article" date="2021" name="Int. J. Syst. Evol. Microbiol.">
        <title>Novosphingobium decolorationis sp. nov., an aniline blue-decolourizing bacterium isolated from East Pacific sediment.</title>
        <authorList>
            <person name="Chen X."/>
            <person name="Dong B."/>
            <person name="Chen T."/>
            <person name="Ren N."/>
            <person name="Wang J."/>
            <person name="Xu Y."/>
            <person name="Yang J."/>
            <person name="Zhu S."/>
            <person name="Chen J."/>
        </authorList>
    </citation>
    <scope>NUCLEOTIDE SEQUENCE [LARGE SCALE GENOMIC DNA]</scope>
    <source>
        <strain evidence="2 3">502str22</strain>
    </source>
</reference>
<organism evidence="2 3">
    <name type="scientific">Novosphingobium decolorationis</name>
    <dbReference type="NCBI Taxonomy" id="2698673"/>
    <lineage>
        <taxon>Bacteria</taxon>
        <taxon>Pseudomonadati</taxon>
        <taxon>Pseudomonadota</taxon>
        <taxon>Alphaproteobacteria</taxon>
        <taxon>Sphingomonadales</taxon>
        <taxon>Sphingomonadaceae</taxon>
        <taxon>Novosphingobium</taxon>
    </lineage>
</organism>
<sequence length="107" mass="11552">MTIQPKSRLLRWAFAFATLTALSACGMSPRHDLVRGTKASAVEVIDAPKGALVVIDEKAVPVDSKGRALISVQDGWHDVDVMSGGDVVHHQRVFLQDGSHKIIDLVP</sequence>
<gene>
    <name evidence="2" type="ORF">HT578_11020</name>
</gene>
<dbReference type="RefSeq" id="WP_144400885.1">
    <property type="nucleotide sequence ID" value="NZ_CP054856.1"/>
</dbReference>
<accession>A0ABX8E4N8</accession>